<evidence type="ECO:0008006" key="6">
    <source>
        <dbReference type="Google" id="ProtNLM"/>
    </source>
</evidence>
<evidence type="ECO:0000256" key="3">
    <source>
        <dbReference type="PROSITE-ProRule" id="PRU00023"/>
    </source>
</evidence>
<dbReference type="PROSITE" id="PS50088">
    <property type="entry name" value="ANK_REPEAT"/>
    <property type="match status" value="1"/>
</dbReference>
<keyword evidence="2 3" id="KW-0040">ANK repeat</keyword>
<gene>
    <name evidence="4" type="ORF">Zmor_024585</name>
</gene>
<keyword evidence="1" id="KW-0677">Repeat</keyword>
<evidence type="ECO:0000256" key="2">
    <source>
        <dbReference type="ARBA" id="ARBA00023043"/>
    </source>
</evidence>
<sequence>MSSSDSDGSVEYENYYLKFYEDQNNGPPLIKKKSRLIAAVVQNQVDVLSDLLDSPRWYNVRDSCGYSLLQIAILTDNIEVFDYMLSIPDFPIEFVNREGLTALVVALDCFVSNNDTWMREHFAYELIKKGASIDRVYFHGDTPLHRTLDRGYYKAAKLLIERGADVNAPNREQDTPLTRTLYKDESELMMTLLVYGAQPTVLNFEQSVLYGNSFEIQEILFLYIYDEYSNLELHLDVLLTLAEAKSPLFYHIIKCPIKITIQYESLSLYFRFLCSISIDCLHLVIQKFGHYMNKVFSRKIFSESYYEGGEGKVICLKNLNVILESELRPSVITFINNVNSTEIFEDLIELGYDENAVTPLYCYLLSYGLNVQELDLHYVYDLYGYCELFKILLHMDIQKGVILEGYIKKAVPAFVYDINMNVERFLQEQSDYDADSAYLLRRYFVHPKLNEICYQINQMIGYSEVQSFQKIPLLVELARNVFREFFVNKFNIKTCKEFYSRLNGLPISNVHKKIITYETKLY</sequence>
<evidence type="ECO:0000313" key="5">
    <source>
        <dbReference type="Proteomes" id="UP001168821"/>
    </source>
</evidence>
<evidence type="ECO:0000313" key="4">
    <source>
        <dbReference type="EMBL" id="KAJ3647037.1"/>
    </source>
</evidence>
<dbReference type="PROSITE" id="PS50297">
    <property type="entry name" value="ANK_REP_REGION"/>
    <property type="match status" value="1"/>
</dbReference>
<accession>A0AA38I3J3</accession>
<dbReference type="InterPro" id="IPR036770">
    <property type="entry name" value="Ankyrin_rpt-contain_sf"/>
</dbReference>
<dbReference type="PANTHER" id="PTHR24198">
    <property type="entry name" value="ANKYRIN REPEAT AND PROTEIN KINASE DOMAIN-CONTAINING PROTEIN"/>
    <property type="match status" value="1"/>
</dbReference>
<dbReference type="InterPro" id="IPR002110">
    <property type="entry name" value="Ankyrin_rpt"/>
</dbReference>
<dbReference type="EMBL" id="JALNTZ010000007">
    <property type="protein sequence ID" value="KAJ3647037.1"/>
    <property type="molecule type" value="Genomic_DNA"/>
</dbReference>
<keyword evidence="5" id="KW-1185">Reference proteome</keyword>
<dbReference type="AlphaFoldDB" id="A0AA38I3J3"/>
<organism evidence="4 5">
    <name type="scientific">Zophobas morio</name>
    <dbReference type="NCBI Taxonomy" id="2755281"/>
    <lineage>
        <taxon>Eukaryota</taxon>
        <taxon>Metazoa</taxon>
        <taxon>Ecdysozoa</taxon>
        <taxon>Arthropoda</taxon>
        <taxon>Hexapoda</taxon>
        <taxon>Insecta</taxon>
        <taxon>Pterygota</taxon>
        <taxon>Neoptera</taxon>
        <taxon>Endopterygota</taxon>
        <taxon>Coleoptera</taxon>
        <taxon>Polyphaga</taxon>
        <taxon>Cucujiformia</taxon>
        <taxon>Tenebrionidae</taxon>
        <taxon>Zophobas</taxon>
    </lineage>
</organism>
<reference evidence="4" key="1">
    <citation type="journal article" date="2023" name="G3 (Bethesda)">
        <title>Whole genome assemblies of Zophobas morio and Tenebrio molitor.</title>
        <authorList>
            <person name="Kaur S."/>
            <person name="Stinson S.A."/>
            <person name="diCenzo G.C."/>
        </authorList>
    </citation>
    <scope>NUCLEOTIDE SEQUENCE</scope>
    <source>
        <strain evidence="4">QUZm001</strain>
    </source>
</reference>
<dbReference type="Gene3D" id="1.25.40.20">
    <property type="entry name" value="Ankyrin repeat-containing domain"/>
    <property type="match status" value="1"/>
</dbReference>
<proteinExistence type="predicted"/>
<dbReference type="PANTHER" id="PTHR24198:SF165">
    <property type="entry name" value="ANKYRIN REPEAT-CONTAINING PROTEIN-RELATED"/>
    <property type="match status" value="1"/>
</dbReference>
<dbReference type="Proteomes" id="UP001168821">
    <property type="component" value="Unassembled WGS sequence"/>
</dbReference>
<dbReference type="SUPFAM" id="SSF48403">
    <property type="entry name" value="Ankyrin repeat"/>
    <property type="match status" value="1"/>
</dbReference>
<evidence type="ECO:0000256" key="1">
    <source>
        <dbReference type="ARBA" id="ARBA00022737"/>
    </source>
</evidence>
<feature type="repeat" description="ANK" evidence="3">
    <location>
        <begin position="139"/>
        <end position="171"/>
    </location>
</feature>
<dbReference type="SMART" id="SM00248">
    <property type="entry name" value="ANK"/>
    <property type="match status" value="5"/>
</dbReference>
<dbReference type="Pfam" id="PF00023">
    <property type="entry name" value="Ank"/>
    <property type="match status" value="1"/>
</dbReference>
<comment type="caution">
    <text evidence="4">The sequence shown here is derived from an EMBL/GenBank/DDBJ whole genome shotgun (WGS) entry which is preliminary data.</text>
</comment>
<protein>
    <recommendedName>
        <fullName evidence="6">Ankyrin repeat-containing protein</fullName>
    </recommendedName>
</protein>
<name>A0AA38I3J3_9CUCU</name>